<dbReference type="Proteomes" id="UP000799291">
    <property type="component" value="Unassembled WGS sequence"/>
</dbReference>
<evidence type="ECO:0000313" key="1">
    <source>
        <dbReference type="EMBL" id="KAF2675996.1"/>
    </source>
</evidence>
<keyword evidence="2" id="KW-1185">Reference proteome</keyword>
<sequence>YWTPFLPEHTERNSRPRVMLWTYKDIIARPIPTGSTNIAALLIELKTRPLLAILVYI</sequence>
<feature type="non-terminal residue" evidence="1">
    <location>
        <position position="1"/>
    </location>
</feature>
<feature type="non-terminal residue" evidence="1">
    <location>
        <position position="57"/>
    </location>
</feature>
<dbReference type="EMBL" id="MU005642">
    <property type="protein sequence ID" value="KAF2675996.1"/>
    <property type="molecule type" value="Genomic_DNA"/>
</dbReference>
<evidence type="ECO:0000313" key="2">
    <source>
        <dbReference type="Proteomes" id="UP000799291"/>
    </source>
</evidence>
<dbReference type="AlphaFoldDB" id="A0A6G1ICR6"/>
<accession>A0A6G1ICR6</accession>
<name>A0A6G1ICR6_9PLEO</name>
<protein>
    <submittedName>
        <fullName evidence="1">Uncharacterized protein</fullName>
    </submittedName>
</protein>
<proteinExistence type="predicted"/>
<organism evidence="1 2">
    <name type="scientific">Lentithecium fluviatile CBS 122367</name>
    <dbReference type="NCBI Taxonomy" id="1168545"/>
    <lineage>
        <taxon>Eukaryota</taxon>
        <taxon>Fungi</taxon>
        <taxon>Dikarya</taxon>
        <taxon>Ascomycota</taxon>
        <taxon>Pezizomycotina</taxon>
        <taxon>Dothideomycetes</taxon>
        <taxon>Pleosporomycetidae</taxon>
        <taxon>Pleosporales</taxon>
        <taxon>Massarineae</taxon>
        <taxon>Lentitheciaceae</taxon>
        <taxon>Lentithecium</taxon>
    </lineage>
</organism>
<reference evidence="1" key="1">
    <citation type="journal article" date="2020" name="Stud. Mycol.">
        <title>101 Dothideomycetes genomes: a test case for predicting lifestyles and emergence of pathogens.</title>
        <authorList>
            <person name="Haridas S."/>
            <person name="Albert R."/>
            <person name="Binder M."/>
            <person name="Bloem J."/>
            <person name="Labutti K."/>
            <person name="Salamov A."/>
            <person name="Andreopoulos B."/>
            <person name="Baker S."/>
            <person name="Barry K."/>
            <person name="Bills G."/>
            <person name="Bluhm B."/>
            <person name="Cannon C."/>
            <person name="Castanera R."/>
            <person name="Culley D."/>
            <person name="Daum C."/>
            <person name="Ezra D."/>
            <person name="Gonzalez J."/>
            <person name="Henrissat B."/>
            <person name="Kuo A."/>
            <person name="Liang C."/>
            <person name="Lipzen A."/>
            <person name="Lutzoni F."/>
            <person name="Magnuson J."/>
            <person name="Mondo S."/>
            <person name="Nolan M."/>
            <person name="Ohm R."/>
            <person name="Pangilinan J."/>
            <person name="Park H.-J."/>
            <person name="Ramirez L."/>
            <person name="Alfaro M."/>
            <person name="Sun H."/>
            <person name="Tritt A."/>
            <person name="Yoshinaga Y."/>
            <person name="Zwiers L.-H."/>
            <person name="Turgeon B."/>
            <person name="Goodwin S."/>
            <person name="Spatafora J."/>
            <person name="Crous P."/>
            <person name="Grigoriev I."/>
        </authorList>
    </citation>
    <scope>NUCLEOTIDE SEQUENCE</scope>
    <source>
        <strain evidence="1">CBS 122367</strain>
    </source>
</reference>
<gene>
    <name evidence="1" type="ORF">K458DRAFT_260830</name>
</gene>